<feature type="compositionally biased region" description="Acidic residues" evidence="5">
    <location>
        <begin position="112"/>
        <end position="127"/>
    </location>
</feature>
<dbReference type="GO" id="GO:0000462">
    <property type="term" value="P:maturation of SSU-rRNA from tricistronic rRNA transcript (SSU-rRNA, 5.8S rRNA, LSU-rRNA)"/>
    <property type="evidence" value="ECO:0007669"/>
    <property type="project" value="TreeGrafter"/>
</dbReference>
<feature type="region of interest" description="Disordered" evidence="5">
    <location>
        <begin position="322"/>
        <end position="367"/>
    </location>
</feature>
<sequence>MGKKKTPVFRKAVTQEDPSKNDKIKAIRTWDDIEHDSEDDFHDERGKILLEDQDEDDQGKICDHEVYGLEGLESEEEEEEEEEEADDDEVEESKAEPAEDKTWGSSKKAYYDADEASDLDEMKEEEEEALRIQKEHLAHMDEADFVDDTLPGWGLGANQDAEADKKLVEDVTKELEDISFSTKQAEKRRKNLSVAEKLKIIQNESPELIDLLDEFKERLQTVEQMQSLVDKIQKKEAQEAYAAQFIIFKYQTLMNYMTNISFYFALKASQTTDIREHPVIQALFHLRQTMEKVESVEQKLKPEISKFITSLDSEDAFVKHNGTKKQVDEEDDMSDIQSEQESEHFDEEEFAGFDDNEEEEEEEKTRIADIEEEFKSLKKASKKRKRQAMEDFGELDALDELDMEDKLAKKKSIRDYIAKIESKQAKNTNKYQGDSDLPYRERTKQEPKGVAQPTDKSADLDDADWDEDDAAAANEIRNGKADSDEEYYADIVAAKRANKQAKLEEYEASRPEILDRDTGVEDGQKRLASYKILKNRGLTPHRKKENRNARVKNRMKYDKKMKKLSSTRAVYKAPTSNYGGEMSGVKTNIVKSVKLSK</sequence>
<accession>A0A1X0RUX6</accession>
<feature type="region of interest" description="Disordered" evidence="5">
    <location>
        <begin position="421"/>
        <end position="480"/>
    </location>
</feature>
<evidence type="ECO:0000256" key="4">
    <source>
        <dbReference type="ARBA" id="ARBA00023242"/>
    </source>
</evidence>
<feature type="compositionally biased region" description="Acidic residues" evidence="5">
    <location>
        <begin position="72"/>
        <end position="91"/>
    </location>
</feature>
<feature type="compositionally biased region" description="Acidic residues" evidence="5">
    <location>
        <begin position="460"/>
        <end position="470"/>
    </location>
</feature>
<evidence type="ECO:0000256" key="3">
    <source>
        <dbReference type="ARBA" id="ARBA00022553"/>
    </source>
</evidence>
<organism evidence="7 8">
    <name type="scientific">Rhizopus microsporus</name>
    <dbReference type="NCBI Taxonomy" id="58291"/>
    <lineage>
        <taxon>Eukaryota</taxon>
        <taxon>Fungi</taxon>
        <taxon>Fungi incertae sedis</taxon>
        <taxon>Mucoromycota</taxon>
        <taxon>Mucoromycotina</taxon>
        <taxon>Mucoromycetes</taxon>
        <taxon>Mucorales</taxon>
        <taxon>Mucorineae</taxon>
        <taxon>Rhizopodaceae</taxon>
        <taxon>Rhizopus</taxon>
    </lineage>
</organism>
<evidence type="ECO:0000313" key="7">
    <source>
        <dbReference type="EMBL" id="ORE15794.1"/>
    </source>
</evidence>
<dbReference type="InterPro" id="IPR007146">
    <property type="entry name" value="Sas10/Utp3/C1D"/>
</dbReference>
<keyword evidence="4" id="KW-0539">Nucleus</keyword>
<keyword evidence="3" id="KW-0597">Phosphoprotein</keyword>
<feature type="domain" description="Sas10 C-terminal" evidence="6">
    <location>
        <begin position="523"/>
        <end position="595"/>
    </location>
</feature>
<feature type="compositionally biased region" description="Basic and acidic residues" evidence="5">
    <location>
        <begin position="58"/>
        <end position="67"/>
    </location>
</feature>
<dbReference type="EMBL" id="KV921409">
    <property type="protein sequence ID" value="ORE15794.1"/>
    <property type="molecule type" value="Genomic_DNA"/>
</dbReference>
<feature type="region of interest" description="Disordered" evidence="5">
    <location>
        <begin position="33"/>
        <end position="127"/>
    </location>
</feature>
<dbReference type="OMA" id="EEYIRPQ"/>
<evidence type="ECO:0000313" key="8">
    <source>
        <dbReference type="Proteomes" id="UP000242381"/>
    </source>
</evidence>
<dbReference type="AlphaFoldDB" id="A0A1X0RUX6"/>
<dbReference type="VEuPathDB" id="FungiDB:BCV72DRAFT_212950"/>
<dbReference type="Pfam" id="PF04000">
    <property type="entry name" value="Sas10_Utp3"/>
    <property type="match status" value="1"/>
</dbReference>
<dbReference type="GO" id="GO:0032040">
    <property type="term" value="C:small-subunit processome"/>
    <property type="evidence" value="ECO:0007669"/>
    <property type="project" value="TreeGrafter"/>
</dbReference>
<dbReference type="InterPro" id="IPR018972">
    <property type="entry name" value="Sas10_C_dom"/>
</dbReference>
<feature type="region of interest" description="Disordered" evidence="5">
    <location>
        <begin position="1"/>
        <end position="21"/>
    </location>
</feature>
<name>A0A1X0RUX6_RHIZD</name>
<dbReference type="Pfam" id="PF09368">
    <property type="entry name" value="Sas10"/>
    <property type="match status" value="1"/>
</dbReference>
<feature type="compositionally biased region" description="Acidic residues" evidence="5">
    <location>
        <begin position="328"/>
        <end position="362"/>
    </location>
</feature>
<proteinExistence type="inferred from homology"/>
<evidence type="ECO:0000259" key="6">
    <source>
        <dbReference type="Pfam" id="PF09368"/>
    </source>
</evidence>
<evidence type="ECO:0000256" key="1">
    <source>
        <dbReference type="ARBA" id="ARBA00004123"/>
    </source>
</evidence>
<dbReference type="PANTHER" id="PTHR13237">
    <property type="entry name" value="SOMETHING ABOUT SILENCING PROTEIN 10-RELATED"/>
    <property type="match status" value="1"/>
</dbReference>
<reference evidence="7 8" key="1">
    <citation type="journal article" date="2016" name="Proc. Natl. Acad. Sci. U.S.A.">
        <title>Lipid metabolic changes in an early divergent fungus govern the establishment of a mutualistic symbiosis with endobacteria.</title>
        <authorList>
            <person name="Lastovetsky O.A."/>
            <person name="Gaspar M.L."/>
            <person name="Mondo S.J."/>
            <person name="LaButti K.M."/>
            <person name="Sandor L."/>
            <person name="Grigoriev I.V."/>
            <person name="Henry S.A."/>
            <person name="Pawlowska T.E."/>
        </authorList>
    </citation>
    <scope>NUCLEOTIDE SEQUENCE [LARGE SCALE GENOMIC DNA]</scope>
    <source>
        <strain evidence="7 8">ATCC 11559</strain>
    </source>
</reference>
<feature type="compositionally biased region" description="Basic and acidic residues" evidence="5">
    <location>
        <begin position="437"/>
        <end position="447"/>
    </location>
</feature>
<dbReference type="PANTHER" id="PTHR13237:SF8">
    <property type="entry name" value="SOMETHING ABOUT SILENCING PROTEIN 10"/>
    <property type="match status" value="1"/>
</dbReference>
<feature type="compositionally biased region" description="Basic and acidic residues" evidence="5">
    <location>
        <begin position="92"/>
        <end position="102"/>
    </location>
</feature>
<evidence type="ECO:0000256" key="5">
    <source>
        <dbReference type="SAM" id="MobiDB-lite"/>
    </source>
</evidence>
<protein>
    <recommendedName>
        <fullName evidence="6">Sas10 C-terminal domain-containing protein</fullName>
    </recommendedName>
</protein>
<dbReference type="Proteomes" id="UP000242381">
    <property type="component" value="Unassembled WGS sequence"/>
</dbReference>
<evidence type="ECO:0000256" key="2">
    <source>
        <dbReference type="ARBA" id="ARBA00010979"/>
    </source>
</evidence>
<gene>
    <name evidence="7" type="ORF">BCV71DRAFT_218962</name>
</gene>
<comment type="similarity">
    <text evidence="2">Belongs to the SAS10 family.</text>
</comment>
<comment type="subcellular location">
    <subcellularLocation>
        <location evidence="1">Nucleus</location>
    </subcellularLocation>
</comment>